<dbReference type="PIRSF" id="PIRSF036625">
    <property type="entry name" value="GAF_ANTAR"/>
    <property type="match status" value="1"/>
</dbReference>
<dbReference type="PROSITE" id="PS50921">
    <property type="entry name" value="ANTAR"/>
    <property type="match status" value="1"/>
</dbReference>
<name>A0A6J4KYS3_9ACTN</name>
<dbReference type="InterPro" id="IPR012074">
    <property type="entry name" value="GAF_ANTAR"/>
</dbReference>
<dbReference type="InterPro" id="IPR005561">
    <property type="entry name" value="ANTAR"/>
</dbReference>
<organism evidence="4">
    <name type="scientific">uncultured Nocardioidaceae bacterium</name>
    <dbReference type="NCBI Taxonomy" id="253824"/>
    <lineage>
        <taxon>Bacteria</taxon>
        <taxon>Bacillati</taxon>
        <taxon>Actinomycetota</taxon>
        <taxon>Actinomycetes</taxon>
        <taxon>Propionibacteriales</taxon>
        <taxon>Nocardioidaceae</taxon>
        <taxon>environmental samples</taxon>
    </lineage>
</organism>
<proteinExistence type="predicted"/>
<dbReference type="EMBL" id="CADCUH010000020">
    <property type="protein sequence ID" value="CAA9319049.1"/>
    <property type="molecule type" value="Genomic_DNA"/>
</dbReference>
<protein>
    <recommendedName>
        <fullName evidence="3">ANTAR domain-containing protein</fullName>
    </recommendedName>
</protein>
<dbReference type="InterPro" id="IPR029016">
    <property type="entry name" value="GAF-like_dom_sf"/>
</dbReference>
<evidence type="ECO:0000256" key="2">
    <source>
        <dbReference type="ARBA" id="ARBA00023163"/>
    </source>
</evidence>
<dbReference type="Gene3D" id="3.30.450.40">
    <property type="match status" value="1"/>
</dbReference>
<evidence type="ECO:0000256" key="1">
    <source>
        <dbReference type="ARBA" id="ARBA00023015"/>
    </source>
</evidence>
<dbReference type="AlphaFoldDB" id="A0A6J4KYS3"/>
<gene>
    <name evidence="4" type="ORF">AVDCRST_MAG36-291</name>
</gene>
<sequence length="242" mass="25655">MRRPVDEPSAEQLRTGPALAAALADLALRLAEAPTLAETERRVVEHAVRLVGGDHAGLHVLRGRRGVELSTATDEALLRRLVTDAAGGAATGPEVAVLGEDDLVVVGDTALDRRWPEWSARAGGAGVRSALAVRVATLGPVHGSLVVTAASVSAFAAPGTVERARLLAVHAATALVAAQQQENLWQAVDARKLIGQAQGMLMERFDLDTEQAFAVLLRYSQDHNRKLRSVAEQLVDERALPD</sequence>
<evidence type="ECO:0000259" key="3">
    <source>
        <dbReference type="PROSITE" id="PS50921"/>
    </source>
</evidence>
<dbReference type="SUPFAM" id="SSF55781">
    <property type="entry name" value="GAF domain-like"/>
    <property type="match status" value="1"/>
</dbReference>
<keyword evidence="2" id="KW-0804">Transcription</keyword>
<dbReference type="Gene3D" id="1.10.10.10">
    <property type="entry name" value="Winged helix-like DNA-binding domain superfamily/Winged helix DNA-binding domain"/>
    <property type="match status" value="1"/>
</dbReference>
<evidence type="ECO:0000313" key="4">
    <source>
        <dbReference type="EMBL" id="CAA9319049.1"/>
    </source>
</evidence>
<feature type="domain" description="ANTAR" evidence="3">
    <location>
        <begin position="174"/>
        <end position="235"/>
    </location>
</feature>
<keyword evidence="1" id="KW-0805">Transcription regulation</keyword>
<reference evidence="4" key="1">
    <citation type="submission" date="2020-02" db="EMBL/GenBank/DDBJ databases">
        <authorList>
            <person name="Meier V. D."/>
        </authorList>
    </citation>
    <scope>NUCLEOTIDE SEQUENCE</scope>
    <source>
        <strain evidence="4">AVDCRST_MAG36</strain>
    </source>
</reference>
<dbReference type="SMART" id="SM01012">
    <property type="entry name" value="ANTAR"/>
    <property type="match status" value="1"/>
</dbReference>
<accession>A0A6J4KYS3</accession>
<dbReference type="GO" id="GO:0003723">
    <property type="term" value="F:RNA binding"/>
    <property type="evidence" value="ECO:0007669"/>
    <property type="project" value="InterPro"/>
</dbReference>
<dbReference type="InterPro" id="IPR036388">
    <property type="entry name" value="WH-like_DNA-bd_sf"/>
</dbReference>
<dbReference type="Pfam" id="PF03861">
    <property type="entry name" value="ANTAR"/>
    <property type="match status" value="1"/>
</dbReference>